<dbReference type="InterPro" id="IPR056792">
    <property type="entry name" value="PRC_RimM"/>
</dbReference>
<dbReference type="PANTHER" id="PTHR33692:SF1">
    <property type="entry name" value="RIBOSOME MATURATION FACTOR RIMM"/>
    <property type="match status" value="1"/>
</dbReference>
<evidence type="ECO:0000256" key="1">
    <source>
        <dbReference type="ARBA" id="ARBA00022490"/>
    </source>
</evidence>
<keyword evidence="1" id="KW-0963">Cytoplasm</keyword>
<evidence type="ECO:0000259" key="5">
    <source>
        <dbReference type="Pfam" id="PF01782"/>
    </source>
</evidence>
<dbReference type="Gene3D" id="2.40.30.60">
    <property type="entry name" value="RimM"/>
    <property type="match status" value="1"/>
</dbReference>
<dbReference type="EMBL" id="VSSQ01060886">
    <property type="protein sequence ID" value="MPN14282.1"/>
    <property type="molecule type" value="Genomic_DNA"/>
</dbReference>
<dbReference type="SUPFAM" id="SSF50346">
    <property type="entry name" value="PRC-barrel domain"/>
    <property type="match status" value="1"/>
</dbReference>
<dbReference type="InterPro" id="IPR009000">
    <property type="entry name" value="Transl_B-barrel_sf"/>
</dbReference>
<evidence type="ECO:0000259" key="6">
    <source>
        <dbReference type="Pfam" id="PF24986"/>
    </source>
</evidence>
<accession>A0A645FL47</accession>
<reference evidence="7" key="1">
    <citation type="submission" date="2019-08" db="EMBL/GenBank/DDBJ databases">
        <authorList>
            <person name="Kucharzyk K."/>
            <person name="Murdoch R.W."/>
            <person name="Higgins S."/>
            <person name="Loffler F."/>
        </authorList>
    </citation>
    <scope>NUCLEOTIDE SEQUENCE</scope>
</reference>
<sequence length="172" mass="19495">MDEYLRVGMILRPHGVHGAVKILPLTSDNRRFFKLNEAYIERNGVYERVQAMDISVQPDAVFLRLSICESREEAETLRGLYLCVDRVHAVKLPEGRYFVADMIGCEVEDSHGTPLGKLTNVLETGANDVYVIQGKRKLLVPALKKLLQEVDVEKKRIVLNAQVLEEVGLFED</sequence>
<dbReference type="Pfam" id="PF01782">
    <property type="entry name" value="RimM"/>
    <property type="match status" value="1"/>
</dbReference>
<dbReference type="SUPFAM" id="SSF50447">
    <property type="entry name" value="Translation proteins"/>
    <property type="match status" value="1"/>
</dbReference>
<proteinExistence type="inferred from homology"/>
<dbReference type="InterPro" id="IPR036976">
    <property type="entry name" value="RimM_N_sf"/>
</dbReference>
<dbReference type="InterPro" id="IPR011961">
    <property type="entry name" value="RimM"/>
</dbReference>
<dbReference type="Gene3D" id="2.30.30.240">
    <property type="entry name" value="PRC-barrel domain"/>
    <property type="match status" value="1"/>
</dbReference>
<dbReference type="GO" id="GO:0043022">
    <property type="term" value="F:ribosome binding"/>
    <property type="evidence" value="ECO:0007669"/>
    <property type="project" value="InterPro"/>
</dbReference>
<evidence type="ECO:0000313" key="7">
    <source>
        <dbReference type="EMBL" id="MPN14282.1"/>
    </source>
</evidence>
<dbReference type="AlphaFoldDB" id="A0A645FL47"/>
<evidence type="ECO:0000256" key="4">
    <source>
        <dbReference type="ARBA" id="ARBA00023186"/>
    </source>
</evidence>
<dbReference type="HAMAP" id="MF_00014">
    <property type="entry name" value="Ribosome_mat_RimM"/>
    <property type="match status" value="1"/>
</dbReference>
<evidence type="ECO:0000256" key="3">
    <source>
        <dbReference type="ARBA" id="ARBA00022552"/>
    </source>
</evidence>
<dbReference type="Pfam" id="PF24986">
    <property type="entry name" value="PRC_RimM"/>
    <property type="match status" value="1"/>
</dbReference>
<dbReference type="NCBIfam" id="TIGR02273">
    <property type="entry name" value="16S_RimM"/>
    <property type="match status" value="1"/>
</dbReference>
<feature type="domain" description="RimM N-terminal" evidence="5">
    <location>
        <begin position="7"/>
        <end position="86"/>
    </location>
</feature>
<dbReference type="PANTHER" id="PTHR33692">
    <property type="entry name" value="RIBOSOME MATURATION FACTOR RIMM"/>
    <property type="match status" value="1"/>
</dbReference>
<name>A0A645FL47_9ZZZZ</name>
<dbReference type="GO" id="GO:0006364">
    <property type="term" value="P:rRNA processing"/>
    <property type="evidence" value="ECO:0007669"/>
    <property type="project" value="UniProtKB-KW"/>
</dbReference>
<keyword evidence="2" id="KW-0690">Ribosome biogenesis</keyword>
<keyword evidence="3" id="KW-0698">rRNA processing</keyword>
<dbReference type="GO" id="GO:0005840">
    <property type="term" value="C:ribosome"/>
    <property type="evidence" value="ECO:0007669"/>
    <property type="project" value="InterPro"/>
</dbReference>
<comment type="caution">
    <text evidence="7">The sequence shown here is derived from an EMBL/GenBank/DDBJ whole genome shotgun (WGS) entry which is preliminary data.</text>
</comment>
<feature type="domain" description="Ribosome maturation factor RimM PRC barrel" evidence="6">
    <location>
        <begin position="100"/>
        <end position="160"/>
    </location>
</feature>
<evidence type="ECO:0000256" key="2">
    <source>
        <dbReference type="ARBA" id="ARBA00022517"/>
    </source>
</evidence>
<protein>
    <submittedName>
        <fullName evidence="7">Ribosome maturation factor RimM</fullName>
    </submittedName>
</protein>
<organism evidence="7">
    <name type="scientific">bioreactor metagenome</name>
    <dbReference type="NCBI Taxonomy" id="1076179"/>
    <lineage>
        <taxon>unclassified sequences</taxon>
        <taxon>metagenomes</taxon>
        <taxon>ecological metagenomes</taxon>
    </lineage>
</organism>
<dbReference type="InterPro" id="IPR002676">
    <property type="entry name" value="RimM_N"/>
</dbReference>
<dbReference type="InterPro" id="IPR011033">
    <property type="entry name" value="PRC_barrel-like_sf"/>
</dbReference>
<keyword evidence="4" id="KW-0143">Chaperone</keyword>
<gene>
    <name evidence="7" type="primary">rimM_39</name>
    <name evidence="7" type="ORF">SDC9_161608</name>
</gene>